<reference evidence="3" key="1">
    <citation type="submission" date="2022-12" db="EMBL/GenBank/DDBJ databases">
        <authorList>
            <person name="Webb A."/>
        </authorList>
    </citation>
    <scope>NUCLEOTIDE SEQUENCE</scope>
    <source>
        <strain evidence="3">Hp1</strain>
    </source>
</reference>
<feature type="region of interest" description="Disordered" evidence="1">
    <location>
        <begin position="52"/>
        <end position="105"/>
    </location>
</feature>
<evidence type="ECO:0000256" key="2">
    <source>
        <dbReference type="SAM" id="SignalP"/>
    </source>
</evidence>
<feature type="signal peptide" evidence="2">
    <location>
        <begin position="1"/>
        <end position="22"/>
    </location>
</feature>
<feature type="chain" id="PRO_5043505377" description="RxLR effector protein" evidence="2">
    <location>
        <begin position="23"/>
        <end position="105"/>
    </location>
</feature>
<dbReference type="Proteomes" id="UP001162031">
    <property type="component" value="Unassembled WGS sequence"/>
</dbReference>
<sequence length="105" mass="11319">MRVSFLSSVVVACVLLTGNVYAQDADMMMTEEAPPEKVGLWSRLKRSAYNAFGHKKSGSGIDDTNDSSDSSSSDFREMMKKNKGVITPPVEDKKVENLAAGSKAA</sequence>
<evidence type="ECO:0000313" key="4">
    <source>
        <dbReference type="Proteomes" id="UP001162031"/>
    </source>
</evidence>
<name>A0AAV0UCU0_HYABA</name>
<dbReference type="AlphaFoldDB" id="A0AAV0UCU0"/>
<evidence type="ECO:0000256" key="1">
    <source>
        <dbReference type="SAM" id="MobiDB-lite"/>
    </source>
</evidence>
<keyword evidence="2" id="KW-0732">Signal</keyword>
<proteinExistence type="predicted"/>
<feature type="compositionally biased region" description="Low complexity" evidence="1">
    <location>
        <begin position="58"/>
        <end position="73"/>
    </location>
</feature>
<keyword evidence="4" id="KW-1185">Reference proteome</keyword>
<evidence type="ECO:0008006" key="5">
    <source>
        <dbReference type="Google" id="ProtNLM"/>
    </source>
</evidence>
<evidence type="ECO:0000313" key="3">
    <source>
        <dbReference type="EMBL" id="CAI5734624.1"/>
    </source>
</evidence>
<accession>A0AAV0UCU0</accession>
<gene>
    <name evidence="3" type="ORF">HBR001_LOCUS6223</name>
</gene>
<dbReference type="EMBL" id="CANTFL010001238">
    <property type="protein sequence ID" value="CAI5734624.1"/>
    <property type="molecule type" value="Genomic_DNA"/>
</dbReference>
<comment type="caution">
    <text evidence="3">The sequence shown here is derived from an EMBL/GenBank/DDBJ whole genome shotgun (WGS) entry which is preliminary data.</text>
</comment>
<protein>
    <recommendedName>
        <fullName evidence="5">RxLR effector protein</fullName>
    </recommendedName>
</protein>
<organism evidence="3 4">
    <name type="scientific">Hyaloperonospora brassicae</name>
    <name type="common">Brassica downy mildew</name>
    <name type="synonym">Peronospora brassicae</name>
    <dbReference type="NCBI Taxonomy" id="162125"/>
    <lineage>
        <taxon>Eukaryota</taxon>
        <taxon>Sar</taxon>
        <taxon>Stramenopiles</taxon>
        <taxon>Oomycota</taxon>
        <taxon>Peronosporomycetes</taxon>
        <taxon>Peronosporales</taxon>
        <taxon>Peronosporaceae</taxon>
        <taxon>Hyaloperonospora</taxon>
    </lineage>
</organism>